<dbReference type="Proteomes" id="UP000631114">
    <property type="component" value="Unassembled WGS sequence"/>
</dbReference>
<evidence type="ECO:0000313" key="4">
    <source>
        <dbReference type="Proteomes" id="UP000631114"/>
    </source>
</evidence>
<feature type="compositionally biased region" description="Basic and acidic residues" evidence="2">
    <location>
        <begin position="92"/>
        <end position="110"/>
    </location>
</feature>
<dbReference type="Pfam" id="PF05564">
    <property type="entry name" value="Auxin_repressed"/>
    <property type="match status" value="1"/>
</dbReference>
<protein>
    <submittedName>
        <fullName evidence="3">Uncharacterized protein</fullName>
    </submittedName>
</protein>
<sequence>MGLLDNFWDDTIAGPKPEMGHGKKLRKFDSLPAAKGIMVPISEDVPISRSITIVKPVINTNNLRNFPADSGSLPSSPAGSSTPTSPFSPRTPRSDMKRLSRRKTMSEAFERAEPRSPTVYDWLVLCTFSRDLLVMRSVDYYFNSSDDWALATVIDTNGRNSVLMRNTGEPRAKAKSQKDPKSVGPQTLLLTDYC</sequence>
<evidence type="ECO:0000256" key="2">
    <source>
        <dbReference type="SAM" id="MobiDB-lite"/>
    </source>
</evidence>
<keyword evidence="4" id="KW-1185">Reference proteome</keyword>
<reference evidence="3 4" key="1">
    <citation type="submission" date="2020-10" db="EMBL/GenBank/DDBJ databases">
        <title>The Coptis chinensis genome and diversification of protoberbering-type alkaloids.</title>
        <authorList>
            <person name="Wang B."/>
            <person name="Shu S."/>
            <person name="Song C."/>
            <person name="Liu Y."/>
        </authorList>
    </citation>
    <scope>NUCLEOTIDE SEQUENCE [LARGE SCALE GENOMIC DNA]</scope>
    <source>
        <strain evidence="3">HL-2020</strain>
        <tissue evidence="3">Leaf</tissue>
    </source>
</reference>
<proteinExistence type="inferred from homology"/>
<dbReference type="EMBL" id="JADFTS010000003">
    <property type="protein sequence ID" value="KAF9616103.1"/>
    <property type="molecule type" value="Genomic_DNA"/>
</dbReference>
<name>A0A835M1F0_9MAGN</name>
<feature type="region of interest" description="Disordered" evidence="2">
    <location>
        <begin position="1"/>
        <end position="24"/>
    </location>
</feature>
<gene>
    <name evidence="3" type="ORF">IFM89_028569</name>
</gene>
<organism evidence="3 4">
    <name type="scientific">Coptis chinensis</name>
    <dbReference type="NCBI Taxonomy" id="261450"/>
    <lineage>
        <taxon>Eukaryota</taxon>
        <taxon>Viridiplantae</taxon>
        <taxon>Streptophyta</taxon>
        <taxon>Embryophyta</taxon>
        <taxon>Tracheophyta</taxon>
        <taxon>Spermatophyta</taxon>
        <taxon>Magnoliopsida</taxon>
        <taxon>Ranunculales</taxon>
        <taxon>Ranunculaceae</taxon>
        <taxon>Coptidoideae</taxon>
        <taxon>Coptis</taxon>
    </lineage>
</organism>
<dbReference type="PANTHER" id="PTHR33565:SF20">
    <property type="entry name" value="DORMANCY-ASSOCIATED PROTEIN HOMOLOG 4"/>
    <property type="match status" value="1"/>
</dbReference>
<dbReference type="PANTHER" id="PTHR33565">
    <property type="entry name" value="DORMANCY-ASSOCIATED PROTEIN 1"/>
    <property type="match status" value="1"/>
</dbReference>
<dbReference type="OrthoDB" id="2012405at2759"/>
<evidence type="ECO:0000313" key="3">
    <source>
        <dbReference type="EMBL" id="KAF9616103.1"/>
    </source>
</evidence>
<comment type="similarity">
    <text evidence="1">Belongs to the DRM1/ARP family.</text>
</comment>
<comment type="caution">
    <text evidence="3">The sequence shown here is derived from an EMBL/GenBank/DDBJ whole genome shotgun (WGS) entry which is preliminary data.</text>
</comment>
<evidence type="ECO:0000256" key="1">
    <source>
        <dbReference type="ARBA" id="ARBA00010502"/>
    </source>
</evidence>
<feature type="region of interest" description="Disordered" evidence="2">
    <location>
        <begin position="68"/>
        <end position="110"/>
    </location>
</feature>
<dbReference type="InterPro" id="IPR008406">
    <property type="entry name" value="DRM/ARP"/>
</dbReference>
<dbReference type="AlphaFoldDB" id="A0A835M1F0"/>
<accession>A0A835M1F0</accession>
<feature type="compositionally biased region" description="Low complexity" evidence="2">
    <location>
        <begin position="68"/>
        <end position="91"/>
    </location>
</feature>